<gene>
    <name evidence="10" type="ORF">KE626_29140</name>
</gene>
<evidence type="ECO:0000313" key="10">
    <source>
        <dbReference type="EMBL" id="MBS0031431.1"/>
    </source>
</evidence>
<comment type="subcellular location">
    <subcellularLocation>
        <location evidence="1 7">Cell outer membrane</location>
        <topology evidence="1 7">Multi-pass membrane protein</topology>
    </subcellularLocation>
</comment>
<evidence type="ECO:0000313" key="11">
    <source>
        <dbReference type="Proteomes" id="UP000676386"/>
    </source>
</evidence>
<evidence type="ECO:0000256" key="4">
    <source>
        <dbReference type="ARBA" id="ARBA00022692"/>
    </source>
</evidence>
<keyword evidence="6 7" id="KW-0998">Cell outer membrane</keyword>
<dbReference type="InterPro" id="IPR036942">
    <property type="entry name" value="Beta-barrel_TonB_sf"/>
</dbReference>
<dbReference type="Pfam" id="PF13715">
    <property type="entry name" value="CarbopepD_reg_2"/>
    <property type="match status" value="1"/>
</dbReference>
<dbReference type="InterPro" id="IPR008969">
    <property type="entry name" value="CarboxyPept-like_regulatory"/>
</dbReference>
<keyword evidence="2 7" id="KW-0813">Transport</keyword>
<reference evidence="10 11" key="1">
    <citation type="submission" date="2021-04" db="EMBL/GenBank/DDBJ databases">
        <title>Chitinophaga sp. nov., isolated from the rhizosphere soil.</title>
        <authorList>
            <person name="He S."/>
        </authorList>
    </citation>
    <scope>NUCLEOTIDE SEQUENCE [LARGE SCALE GENOMIC DNA]</scope>
    <source>
        <strain evidence="10 11">2R12</strain>
    </source>
</reference>
<evidence type="ECO:0000256" key="7">
    <source>
        <dbReference type="PROSITE-ProRule" id="PRU01360"/>
    </source>
</evidence>
<evidence type="ECO:0000256" key="3">
    <source>
        <dbReference type="ARBA" id="ARBA00022452"/>
    </source>
</evidence>
<dbReference type="SUPFAM" id="SSF49464">
    <property type="entry name" value="Carboxypeptidase regulatory domain-like"/>
    <property type="match status" value="1"/>
</dbReference>
<evidence type="ECO:0000256" key="6">
    <source>
        <dbReference type="ARBA" id="ARBA00023237"/>
    </source>
</evidence>
<organism evidence="10 11">
    <name type="scientific">Chitinophaga hostae</name>
    <dbReference type="NCBI Taxonomy" id="2831022"/>
    <lineage>
        <taxon>Bacteria</taxon>
        <taxon>Pseudomonadati</taxon>
        <taxon>Bacteroidota</taxon>
        <taxon>Chitinophagia</taxon>
        <taxon>Chitinophagales</taxon>
        <taxon>Chitinophagaceae</taxon>
        <taxon>Chitinophaga</taxon>
    </lineage>
</organism>
<dbReference type="NCBIfam" id="TIGR04056">
    <property type="entry name" value="OMP_RagA_SusC"/>
    <property type="match status" value="1"/>
</dbReference>
<dbReference type="SUPFAM" id="SSF56935">
    <property type="entry name" value="Porins"/>
    <property type="match status" value="1"/>
</dbReference>
<dbReference type="Gene3D" id="2.170.130.10">
    <property type="entry name" value="TonB-dependent receptor, plug domain"/>
    <property type="match status" value="1"/>
</dbReference>
<dbReference type="Gene3D" id="2.40.170.20">
    <property type="entry name" value="TonB-dependent receptor, beta-barrel domain"/>
    <property type="match status" value="1"/>
</dbReference>
<protein>
    <submittedName>
        <fullName evidence="10">SusC/RagA family TonB-linked outer membrane protein</fullName>
    </submittedName>
</protein>
<feature type="region of interest" description="Disordered" evidence="8">
    <location>
        <begin position="1167"/>
        <end position="1188"/>
    </location>
</feature>
<sequence length="1188" mass="132546">MTANAQSPRISIHVKHKHVINILALITEKTGATFFYNTEEIKKLPAVSLQVDNETVDNILQLLLKDRGLSIVHTNGIIAIVPTNNKDNALTAGEITGRISDVNGTPLPQATVIEKGSNNCTSTDTTGIFHLSVPLHATLQVYYMGMQTKQVSVNGAAFLSISLQPALTSINEVVVNGYSKVKQKYSAASVTNILASSLDRNDQLSVDNMLQSKVPGLSININSTNPGAAPKIRLRGTATLLGNREPLWVIDGIISNPPVKLDAANVNSLDDVNLMTSPVIGLNPKDIKQIDILKDAAATALYGVNSGNGVILVTTRNGTLHKAPEVTFSQMTNIIFRPGYRQLNRMNASQKMALSKEIIDEKLPFSNGILPPGFERDYTRFLNGTMSKEKLTELQAGYGSMNTDWFDILFNNGVTQNYHLSVNGGGRKTAYYLSMGYASQKGPAIFTEARQYSGMLGLTYHPIPGLQAGIKLSGARQAGTYPYQINPYQYAYNTSRSLPYTEGQQRMYYSASPFAPNWSLPNYVMDTSQLALSNIVSEMENSHTQTWVNTYKAVVHADWTFLRSFKLHGLYGLGTSGSQNSSYAGGQTSYIAAKYRLGLAPGMSYSDAAKRNIILPAGGEYQETATRQHDYTIRHSLEYNFKAPFHYIQLLAGNELRQSKYDINKLFILGYYPDSGKVAHPPDADQYPMYKTFFPYSGIRPAEEIINRYRQTSWYGMLVYSYKDRYTFNFNVRQDGANYFAQYGNKTWQRTWAAAVKWSILDEPLIRKSMHADNLLALRMSYGYNIGFPEIKSPNLSISNSSRNAISGDDQATVTAFSNPGLRWEKTYVFNAGIDFSFFNNRLYGTVEVYHKQSRDLLANIDLAEENGINSGMYNSAGMVNHGIEAGIQWQIIQQHNWRWNVGTNLSFNKTRILQTNFTDPGIIGNQQQYLNGNIIKSGSDPNMMYAYKFTGLNKDGYPTFRGIYDKDYTVQPTVAEYYANVFVPVGSRLPLIDGSFSTNLRYRNWVLTAIFRVKLGYKQRLISLYGSGGFIPNPAENTSTAIEKRWKQPGDEKTTDIPRMGNQSGVYLVDPITMSPVQYYRFDAATMQYLNGTLPLYLMSTLPSEMYNNSDIRTVNGSHVSLSTLSLQHTIRSRKTGKQLFKDISCYTQVHDVLLLASKKLNGQDPELPAGTMPRRPSLTFGMDVNF</sequence>
<comment type="caution">
    <text evidence="10">The sequence shown here is derived from an EMBL/GenBank/DDBJ whole genome shotgun (WGS) entry which is preliminary data.</text>
</comment>
<keyword evidence="11" id="KW-1185">Reference proteome</keyword>
<dbReference type="Pfam" id="PF07715">
    <property type="entry name" value="Plug"/>
    <property type="match status" value="1"/>
</dbReference>
<proteinExistence type="inferred from homology"/>
<dbReference type="InterPro" id="IPR037066">
    <property type="entry name" value="Plug_dom_sf"/>
</dbReference>
<feature type="domain" description="Secretin/TonB short N-terminal" evidence="9">
    <location>
        <begin position="32"/>
        <end position="83"/>
    </location>
</feature>
<evidence type="ECO:0000256" key="5">
    <source>
        <dbReference type="ARBA" id="ARBA00023136"/>
    </source>
</evidence>
<dbReference type="InterPro" id="IPR023996">
    <property type="entry name" value="TonB-dep_OMP_SusC/RagA"/>
</dbReference>
<dbReference type="NCBIfam" id="TIGR04057">
    <property type="entry name" value="SusC_RagA_signa"/>
    <property type="match status" value="1"/>
</dbReference>
<dbReference type="InterPro" id="IPR023997">
    <property type="entry name" value="TonB-dep_OMP_SusC/RagA_CS"/>
</dbReference>
<dbReference type="Pfam" id="PF07660">
    <property type="entry name" value="STN"/>
    <property type="match status" value="1"/>
</dbReference>
<keyword evidence="5 7" id="KW-0472">Membrane</keyword>
<keyword evidence="3 7" id="KW-1134">Transmembrane beta strand</keyword>
<keyword evidence="4 7" id="KW-0812">Transmembrane</keyword>
<evidence type="ECO:0000256" key="2">
    <source>
        <dbReference type="ARBA" id="ARBA00022448"/>
    </source>
</evidence>
<dbReference type="EMBL" id="JAGTXB010000022">
    <property type="protein sequence ID" value="MBS0031431.1"/>
    <property type="molecule type" value="Genomic_DNA"/>
</dbReference>
<evidence type="ECO:0000256" key="1">
    <source>
        <dbReference type="ARBA" id="ARBA00004571"/>
    </source>
</evidence>
<evidence type="ECO:0000256" key="8">
    <source>
        <dbReference type="SAM" id="MobiDB-lite"/>
    </source>
</evidence>
<comment type="similarity">
    <text evidence="7">Belongs to the TonB-dependent receptor family.</text>
</comment>
<dbReference type="InterPro" id="IPR039426">
    <property type="entry name" value="TonB-dep_rcpt-like"/>
</dbReference>
<dbReference type="Proteomes" id="UP000676386">
    <property type="component" value="Unassembled WGS sequence"/>
</dbReference>
<dbReference type="InterPro" id="IPR012910">
    <property type="entry name" value="Plug_dom"/>
</dbReference>
<dbReference type="RefSeq" id="WP_211976593.1">
    <property type="nucleotide sequence ID" value="NZ_JAGTXB010000022.1"/>
</dbReference>
<dbReference type="PROSITE" id="PS52016">
    <property type="entry name" value="TONB_DEPENDENT_REC_3"/>
    <property type="match status" value="1"/>
</dbReference>
<evidence type="ECO:0000259" key="9">
    <source>
        <dbReference type="SMART" id="SM00965"/>
    </source>
</evidence>
<accession>A0ABS5J8K3</accession>
<name>A0ABS5J8K3_9BACT</name>
<dbReference type="InterPro" id="IPR011662">
    <property type="entry name" value="Secretin/TonB_short_N"/>
</dbReference>
<dbReference type="SMART" id="SM00965">
    <property type="entry name" value="STN"/>
    <property type="match status" value="1"/>
</dbReference>